<name>A0A3M0G2M3_9FLAO</name>
<accession>A0A3M0G2M3</accession>
<dbReference type="EMBL" id="REFV01000007">
    <property type="protein sequence ID" value="RMB59221.1"/>
    <property type="molecule type" value="Genomic_DNA"/>
</dbReference>
<evidence type="ECO:0000313" key="2">
    <source>
        <dbReference type="EMBL" id="RMB59221.1"/>
    </source>
</evidence>
<feature type="transmembrane region" description="Helical" evidence="1">
    <location>
        <begin position="33"/>
        <end position="50"/>
    </location>
</feature>
<organism evidence="2 3">
    <name type="scientific">Dokdonia sinensis</name>
    <dbReference type="NCBI Taxonomy" id="2479847"/>
    <lineage>
        <taxon>Bacteria</taxon>
        <taxon>Pseudomonadati</taxon>
        <taxon>Bacteroidota</taxon>
        <taxon>Flavobacteriia</taxon>
        <taxon>Flavobacteriales</taxon>
        <taxon>Flavobacteriaceae</taxon>
        <taxon>Dokdonia</taxon>
    </lineage>
</organism>
<proteinExistence type="predicted"/>
<sequence length="65" mass="8059">MTRFSKIFEYMYPIIAILAGIEAYSEWGVNRERAYLFAFFCVFATGMFFFRRHYRKKFEKYKKNE</sequence>
<reference evidence="2 3" key="1">
    <citation type="submission" date="2018-10" db="EMBL/GenBank/DDBJ databases">
        <title>Dokdonia luteus sp. nov., isolated from sea water.</title>
        <authorList>
            <person name="Zhou L.Y."/>
            <person name="Du Z.J."/>
        </authorList>
    </citation>
    <scope>NUCLEOTIDE SEQUENCE [LARGE SCALE GENOMIC DNA]</scope>
    <source>
        <strain evidence="2 3">SH27</strain>
    </source>
</reference>
<evidence type="ECO:0000256" key="1">
    <source>
        <dbReference type="SAM" id="Phobius"/>
    </source>
</evidence>
<dbReference type="AlphaFoldDB" id="A0A3M0G2M3"/>
<evidence type="ECO:0000313" key="3">
    <source>
        <dbReference type="Proteomes" id="UP000281985"/>
    </source>
</evidence>
<gene>
    <name evidence="2" type="ORF">EAX61_09200</name>
</gene>
<keyword evidence="1" id="KW-0472">Membrane</keyword>
<dbReference type="OrthoDB" id="1151040at2"/>
<dbReference type="Proteomes" id="UP000281985">
    <property type="component" value="Unassembled WGS sequence"/>
</dbReference>
<comment type="caution">
    <text evidence="2">The sequence shown here is derived from an EMBL/GenBank/DDBJ whole genome shotgun (WGS) entry which is preliminary data.</text>
</comment>
<keyword evidence="3" id="KW-1185">Reference proteome</keyword>
<protein>
    <submittedName>
        <fullName evidence="2">Uncharacterized protein</fullName>
    </submittedName>
</protein>
<feature type="transmembrane region" description="Helical" evidence="1">
    <location>
        <begin position="7"/>
        <end position="27"/>
    </location>
</feature>
<keyword evidence="1" id="KW-0812">Transmembrane</keyword>
<keyword evidence="1" id="KW-1133">Transmembrane helix</keyword>